<proteinExistence type="predicted"/>
<dbReference type="Proteomes" id="UP000254978">
    <property type="component" value="Unassembled WGS sequence"/>
</dbReference>
<keyword evidence="3" id="KW-1185">Reference proteome</keyword>
<protein>
    <recommendedName>
        <fullName evidence="1">Zinc-ribbon 15 domain-containing protein</fullName>
    </recommendedName>
</protein>
<organism evidence="2 3">
    <name type="scientific">Mycolicibacterium tokaiense</name>
    <dbReference type="NCBI Taxonomy" id="39695"/>
    <lineage>
        <taxon>Bacteria</taxon>
        <taxon>Bacillati</taxon>
        <taxon>Actinomycetota</taxon>
        <taxon>Actinomycetes</taxon>
        <taxon>Mycobacteriales</taxon>
        <taxon>Mycobacteriaceae</taxon>
        <taxon>Mycolicibacterium</taxon>
    </lineage>
</organism>
<reference evidence="2 3" key="1">
    <citation type="submission" date="2018-06" db="EMBL/GenBank/DDBJ databases">
        <authorList>
            <consortium name="Pathogen Informatics"/>
            <person name="Doyle S."/>
        </authorList>
    </citation>
    <scope>NUCLEOTIDE SEQUENCE [LARGE SCALE GENOMIC DNA]</scope>
    <source>
        <strain evidence="2 3">NCTC10821</strain>
    </source>
</reference>
<dbReference type="EMBL" id="UGQT01000001">
    <property type="protein sequence ID" value="STZ62035.1"/>
    <property type="molecule type" value="Genomic_DNA"/>
</dbReference>
<feature type="domain" description="Zinc-ribbon 15" evidence="1">
    <location>
        <begin position="46"/>
        <end position="91"/>
    </location>
</feature>
<dbReference type="AlphaFoldDB" id="A0A378TQI3"/>
<accession>A0A378TQI3</accession>
<name>A0A378TQI3_9MYCO</name>
<evidence type="ECO:0000259" key="1">
    <source>
        <dbReference type="Pfam" id="PF17032"/>
    </source>
</evidence>
<evidence type="ECO:0000313" key="3">
    <source>
        <dbReference type="Proteomes" id="UP000254978"/>
    </source>
</evidence>
<evidence type="ECO:0000313" key="2">
    <source>
        <dbReference type="EMBL" id="STZ62035.1"/>
    </source>
</evidence>
<dbReference type="InterPro" id="IPR031493">
    <property type="entry name" value="Zinc_ribbon_15"/>
</dbReference>
<dbReference type="Pfam" id="PF17032">
    <property type="entry name" value="Zn_ribbon_15"/>
    <property type="match status" value="1"/>
</dbReference>
<sequence length="96" mass="10670">MRARGSPGTAASPCACSGFTILEGVFFFLFGYGVKQKSLGTGETRTCPRCHNTTVWQRMEEFKQFTLFFVPVARWKRRRLEVCGICRAAVAVDAGV</sequence>
<gene>
    <name evidence="2" type="ORF">NCTC10821_05598</name>
</gene>